<evidence type="ECO:0000256" key="1">
    <source>
        <dbReference type="SAM" id="MobiDB-lite"/>
    </source>
</evidence>
<dbReference type="AlphaFoldDB" id="A0A6H5IQ10"/>
<keyword evidence="3" id="KW-1185">Reference proteome</keyword>
<accession>A0A6H5IQ10</accession>
<sequence length="390" mass="44326">MRVAKSRCSSLRTTAPTTAPTLNHIASKAARLLIMRPTVHPYPRAILHLFAESKRAYAIFNIIRIITRSPQRRASIPERSRYILFIRYLLLMRSIHQSDALHMTDALRVSSPHLASGGRRLYTQLPKTEDEAWRMKNVLSQYGYYNGKGYNSTRNLLSDESDESEESEESEESDEYIKFLNACEKGCINFVKMKLMAKKSSREAELDLATGSPSEISRNLYNQSPAVSSTFADQVQGRSTRPRLLRHCELGRLLSTSTGVICTSYYHCNSSVGRQRDHCVRPHSNDVHCCTRPHLAPTANQRPAKQVKSSLGRQPEHIGSRPRARVDENSRVFTYKSNFSTVNLVKLQILASSFHHLSHFLTFRTSDSAARWRGATKKSCLQEERSSSEY</sequence>
<gene>
    <name evidence="2" type="ORF">TBRA_LOCUS11112</name>
</gene>
<feature type="region of interest" description="Disordered" evidence="1">
    <location>
        <begin position="294"/>
        <end position="325"/>
    </location>
</feature>
<protein>
    <submittedName>
        <fullName evidence="2">Uncharacterized protein</fullName>
    </submittedName>
</protein>
<evidence type="ECO:0000313" key="3">
    <source>
        <dbReference type="Proteomes" id="UP000479190"/>
    </source>
</evidence>
<dbReference type="EMBL" id="CADCXV010000955">
    <property type="protein sequence ID" value="CAB0039368.1"/>
    <property type="molecule type" value="Genomic_DNA"/>
</dbReference>
<feature type="compositionally biased region" description="Basic and acidic residues" evidence="1">
    <location>
        <begin position="314"/>
        <end position="325"/>
    </location>
</feature>
<proteinExistence type="predicted"/>
<feature type="compositionally biased region" description="Polar residues" evidence="1">
    <location>
        <begin position="298"/>
        <end position="312"/>
    </location>
</feature>
<reference evidence="2 3" key="1">
    <citation type="submission" date="2020-02" db="EMBL/GenBank/DDBJ databases">
        <authorList>
            <person name="Ferguson B K."/>
        </authorList>
    </citation>
    <scope>NUCLEOTIDE SEQUENCE [LARGE SCALE GENOMIC DNA]</scope>
</reference>
<evidence type="ECO:0000313" key="2">
    <source>
        <dbReference type="EMBL" id="CAB0039368.1"/>
    </source>
</evidence>
<name>A0A6H5IQ10_9HYME</name>
<organism evidence="2 3">
    <name type="scientific">Trichogramma brassicae</name>
    <dbReference type="NCBI Taxonomy" id="86971"/>
    <lineage>
        <taxon>Eukaryota</taxon>
        <taxon>Metazoa</taxon>
        <taxon>Ecdysozoa</taxon>
        <taxon>Arthropoda</taxon>
        <taxon>Hexapoda</taxon>
        <taxon>Insecta</taxon>
        <taxon>Pterygota</taxon>
        <taxon>Neoptera</taxon>
        <taxon>Endopterygota</taxon>
        <taxon>Hymenoptera</taxon>
        <taxon>Apocrita</taxon>
        <taxon>Proctotrupomorpha</taxon>
        <taxon>Chalcidoidea</taxon>
        <taxon>Trichogrammatidae</taxon>
        <taxon>Trichogramma</taxon>
    </lineage>
</organism>
<dbReference type="Proteomes" id="UP000479190">
    <property type="component" value="Unassembled WGS sequence"/>
</dbReference>